<organism evidence="1">
    <name type="scientific">marine sediment metagenome</name>
    <dbReference type="NCBI Taxonomy" id="412755"/>
    <lineage>
        <taxon>unclassified sequences</taxon>
        <taxon>metagenomes</taxon>
        <taxon>ecological metagenomes</taxon>
    </lineage>
</organism>
<reference evidence="1" key="1">
    <citation type="journal article" date="2015" name="Nature">
        <title>Complex archaea that bridge the gap between prokaryotes and eukaryotes.</title>
        <authorList>
            <person name="Spang A."/>
            <person name="Saw J.H."/>
            <person name="Jorgensen S.L."/>
            <person name="Zaremba-Niedzwiedzka K."/>
            <person name="Martijn J."/>
            <person name="Lind A.E."/>
            <person name="van Eijk R."/>
            <person name="Schleper C."/>
            <person name="Guy L."/>
            <person name="Ettema T.J."/>
        </authorList>
    </citation>
    <scope>NUCLEOTIDE SEQUENCE</scope>
</reference>
<evidence type="ECO:0000313" key="1">
    <source>
        <dbReference type="EMBL" id="KKL86896.1"/>
    </source>
</evidence>
<dbReference type="EMBL" id="LAZR01020984">
    <property type="protein sequence ID" value="KKL86896.1"/>
    <property type="molecule type" value="Genomic_DNA"/>
</dbReference>
<proteinExistence type="predicted"/>
<dbReference type="AlphaFoldDB" id="A0A0F9G911"/>
<sequence>MEYTLENMPRDCRTLYDVIYSHMGEPITIESMCFWMDLNAEFVKDRSKIKNLLSIIAEVEQNVWKSYARVERNDEMVFEAGDGIYMIKEEFFKKWHKTFCDSHKLLIIKCGRGNRVYELIKSYERKEHYYEAELQSQSYGMAHKLIEGIRRDYTIRLGNKSVRKILDIFKPLKDDFKDFLLNDTFPELSEGESIKGKPRDVNLTLCKKCGELIWDNKCPICNKDSDDNQPTPIIK</sequence>
<comment type="caution">
    <text evidence="1">The sequence shown here is derived from an EMBL/GenBank/DDBJ whole genome shotgun (WGS) entry which is preliminary data.</text>
</comment>
<accession>A0A0F9G911</accession>
<protein>
    <submittedName>
        <fullName evidence="1">Uncharacterized protein</fullName>
    </submittedName>
</protein>
<gene>
    <name evidence="1" type="ORF">LCGC14_1940180</name>
</gene>
<name>A0A0F9G911_9ZZZZ</name>